<dbReference type="GO" id="GO:0045892">
    <property type="term" value="P:negative regulation of DNA-templated transcription"/>
    <property type="evidence" value="ECO:0007669"/>
    <property type="project" value="TreeGrafter"/>
</dbReference>
<evidence type="ECO:0000256" key="1">
    <source>
        <dbReference type="ARBA" id="ARBA00023015"/>
    </source>
</evidence>
<keyword evidence="3" id="KW-0804">Transcription</keyword>
<evidence type="ECO:0000259" key="4">
    <source>
        <dbReference type="PROSITE" id="PS50949"/>
    </source>
</evidence>
<dbReference type="SMART" id="SM00345">
    <property type="entry name" value="HTH_GNTR"/>
    <property type="match status" value="1"/>
</dbReference>
<dbReference type="InterPro" id="IPR011663">
    <property type="entry name" value="UTRA"/>
</dbReference>
<organism evidence="5 6">
    <name type="scientific">Pollutimonas bauzanensis</name>
    <dbReference type="NCBI Taxonomy" id="658167"/>
    <lineage>
        <taxon>Bacteria</taxon>
        <taxon>Pseudomonadati</taxon>
        <taxon>Pseudomonadota</taxon>
        <taxon>Betaproteobacteria</taxon>
        <taxon>Burkholderiales</taxon>
        <taxon>Alcaligenaceae</taxon>
        <taxon>Pollutimonas</taxon>
    </lineage>
</organism>
<keyword evidence="2" id="KW-0238">DNA-binding</keyword>
<feature type="domain" description="HTH gntR-type" evidence="4">
    <location>
        <begin position="6"/>
        <end position="74"/>
    </location>
</feature>
<dbReference type="RefSeq" id="WP_073104719.1">
    <property type="nucleotide sequence ID" value="NZ_FQXE01000009.1"/>
</dbReference>
<sequence>MINNPTPRYYKIYRLLKQALENRDFASDEALPGENALAEKYQVSRLTIRRSLELLQREGLIERRQGSGTYPTVSSVKVQPLPADINKLLAHLNKMGATTEAKLLSFAYEMPNPDVQNRLELAANTAVQKAIRVRYYEGAPFSYLITYVPEHLGRRYTEEDLMRHPLQALFKKSGMRAAAAEQSLTATLADTQHADALAVEVGSPLLCIRRVVRDAGNRPMEYLIAAYNPARFEYRMTMSNKRSKGEDAWIMDDSH</sequence>
<dbReference type="CDD" id="cd07377">
    <property type="entry name" value="WHTH_GntR"/>
    <property type="match status" value="1"/>
</dbReference>
<dbReference type="InterPro" id="IPR036388">
    <property type="entry name" value="WH-like_DNA-bd_sf"/>
</dbReference>
<dbReference type="InterPro" id="IPR000524">
    <property type="entry name" value="Tscrpt_reg_HTH_GntR"/>
</dbReference>
<dbReference type="InterPro" id="IPR036390">
    <property type="entry name" value="WH_DNA-bd_sf"/>
</dbReference>
<dbReference type="PRINTS" id="PR00035">
    <property type="entry name" value="HTHGNTR"/>
</dbReference>
<name>A0A1M5YGB1_9BURK</name>
<dbReference type="PANTHER" id="PTHR44846">
    <property type="entry name" value="MANNOSYL-D-GLYCERATE TRANSPORT/METABOLISM SYSTEM REPRESSOR MNGR-RELATED"/>
    <property type="match status" value="1"/>
</dbReference>
<dbReference type="AlphaFoldDB" id="A0A1M5YGB1"/>
<dbReference type="SMART" id="SM00866">
    <property type="entry name" value="UTRA"/>
    <property type="match status" value="1"/>
</dbReference>
<dbReference type="PROSITE" id="PS50949">
    <property type="entry name" value="HTH_GNTR"/>
    <property type="match status" value="1"/>
</dbReference>
<dbReference type="Proteomes" id="UP000184226">
    <property type="component" value="Unassembled WGS sequence"/>
</dbReference>
<accession>A0A1M5YGB1</accession>
<dbReference type="Gene3D" id="3.40.1410.10">
    <property type="entry name" value="Chorismate lyase-like"/>
    <property type="match status" value="1"/>
</dbReference>
<dbReference type="GO" id="GO:0003677">
    <property type="term" value="F:DNA binding"/>
    <property type="evidence" value="ECO:0007669"/>
    <property type="project" value="UniProtKB-KW"/>
</dbReference>
<evidence type="ECO:0000256" key="2">
    <source>
        <dbReference type="ARBA" id="ARBA00023125"/>
    </source>
</evidence>
<dbReference type="PANTHER" id="PTHR44846:SF1">
    <property type="entry name" value="MANNOSYL-D-GLYCERATE TRANSPORT_METABOLISM SYSTEM REPRESSOR MNGR-RELATED"/>
    <property type="match status" value="1"/>
</dbReference>
<keyword evidence="6" id="KW-1185">Reference proteome</keyword>
<dbReference type="InterPro" id="IPR050679">
    <property type="entry name" value="Bact_HTH_transcr_reg"/>
</dbReference>
<keyword evidence="1" id="KW-0805">Transcription regulation</keyword>
<proteinExistence type="predicted"/>
<dbReference type="Gene3D" id="1.10.10.10">
    <property type="entry name" value="Winged helix-like DNA-binding domain superfamily/Winged helix DNA-binding domain"/>
    <property type="match status" value="1"/>
</dbReference>
<gene>
    <name evidence="5" type="ORF">SAMN04488135_10961</name>
</gene>
<dbReference type="Pfam" id="PF00392">
    <property type="entry name" value="GntR"/>
    <property type="match status" value="1"/>
</dbReference>
<dbReference type="GO" id="GO:0003700">
    <property type="term" value="F:DNA-binding transcription factor activity"/>
    <property type="evidence" value="ECO:0007669"/>
    <property type="project" value="InterPro"/>
</dbReference>
<dbReference type="InterPro" id="IPR028978">
    <property type="entry name" value="Chorismate_lyase_/UTRA_dom_sf"/>
</dbReference>
<protein>
    <submittedName>
        <fullName evidence="5">GntR family transcriptional regulator</fullName>
    </submittedName>
</protein>
<dbReference type="SUPFAM" id="SSF64288">
    <property type="entry name" value="Chorismate lyase-like"/>
    <property type="match status" value="1"/>
</dbReference>
<dbReference type="Pfam" id="PF07702">
    <property type="entry name" value="UTRA"/>
    <property type="match status" value="1"/>
</dbReference>
<evidence type="ECO:0000313" key="6">
    <source>
        <dbReference type="Proteomes" id="UP000184226"/>
    </source>
</evidence>
<dbReference type="SUPFAM" id="SSF46785">
    <property type="entry name" value="Winged helix' DNA-binding domain"/>
    <property type="match status" value="1"/>
</dbReference>
<evidence type="ECO:0000256" key="3">
    <source>
        <dbReference type="ARBA" id="ARBA00023163"/>
    </source>
</evidence>
<dbReference type="STRING" id="658167.SAMN04488135_10961"/>
<reference evidence="5 6" key="1">
    <citation type="submission" date="2016-11" db="EMBL/GenBank/DDBJ databases">
        <authorList>
            <person name="Jaros S."/>
            <person name="Januszkiewicz K."/>
            <person name="Wedrychowicz H."/>
        </authorList>
    </citation>
    <scope>NUCLEOTIDE SEQUENCE [LARGE SCALE GENOMIC DNA]</scope>
    <source>
        <strain evidence="5 6">CGMCC 1.10190</strain>
    </source>
</reference>
<dbReference type="OrthoDB" id="8582866at2"/>
<evidence type="ECO:0000313" key="5">
    <source>
        <dbReference type="EMBL" id="SHI11002.1"/>
    </source>
</evidence>
<dbReference type="EMBL" id="FQXE01000009">
    <property type="protein sequence ID" value="SHI11002.1"/>
    <property type="molecule type" value="Genomic_DNA"/>
</dbReference>